<dbReference type="CDD" id="cd17949">
    <property type="entry name" value="DEADc_DDX31"/>
    <property type="match status" value="1"/>
</dbReference>
<dbReference type="FunFam" id="3.40.50.300:FF:002651">
    <property type="entry name" value="RNA helicase"/>
    <property type="match status" value="1"/>
</dbReference>
<feature type="compositionally biased region" description="Gly residues" evidence="8">
    <location>
        <begin position="867"/>
        <end position="882"/>
    </location>
</feature>
<name>B4MSD6_DROWI</name>
<dbReference type="PROSITE" id="PS00039">
    <property type="entry name" value="DEAD_ATP_HELICASE"/>
    <property type="match status" value="1"/>
</dbReference>
<dbReference type="GO" id="GO:0003724">
    <property type="term" value="F:RNA helicase activity"/>
    <property type="evidence" value="ECO:0007669"/>
    <property type="project" value="UniProtKB-EC"/>
</dbReference>
<dbReference type="FunFam" id="3.40.50.300:FF:001399">
    <property type="entry name" value="RNA helicase"/>
    <property type="match status" value="1"/>
</dbReference>
<evidence type="ECO:0000259" key="10">
    <source>
        <dbReference type="PROSITE" id="PS51194"/>
    </source>
</evidence>
<dbReference type="Gene3D" id="3.40.50.300">
    <property type="entry name" value="P-loop containing nucleotide triphosphate hydrolases"/>
    <property type="match status" value="2"/>
</dbReference>
<dbReference type="CDD" id="cd18787">
    <property type="entry name" value="SF2_C_DEAD"/>
    <property type="match status" value="1"/>
</dbReference>
<proteinExistence type="inferred from homology"/>
<dbReference type="GO" id="GO:0005524">
    <property type="term" value="F:ATP binding"/>
    <property type="evidence" value="ECO:0007669"/>
    <property type="project" value="UniProtKB-UniRule"/>
</dbReference>
<dbReference type="Pfam" id="PF13959">
    <property type="entry name" value="CTE_SPB4"/>
    <property type="match status" value="1"/>
</dbReference>
<dbReference type="InterPro" id="IPR000629">
    <property type="entry name" value="RNA-helicase_DEAD-box_CS"/>
</dbReference>
<evidence type="ECO:0000256" key="1">
    <source>
        <dbReference type="ARBA" id="ARBA00022741"/>
    </source>
</evidence>
<evidence type="ECO:0000256" key="5">
    <source>
        <dbReference type="ARBA" id="ARBA00022884"/>
    </source>
</evidence>
<feature type="region of interest" description="Disordered" evidence="8">
    <location>
        <begin position="122"/>
        <end position="229"/>
    </location>
</feature>
<dbReference type="OrthoDB" id="422663at2759"/>
<dbReference type="GO" id="GO:0016887">
    <property type="term" value="F:ATP hydrolysis activity"/>
    <property type="evidence" value="ECO:0007669"/>
    <property type="project" value="RHEA"/>
</dbReference>
<comment type="similarity">
    <text evidence="6">Belongs to the DEAD box helicase family. DDX31/DBP7 subfamily.</text>
</comment>
<feature type="compositionally biased region" description="Basic and acidic residues" evidence="8">
    <location>
        <begin position="818"/>
        <end position="827"/>
    </location>
</feature>
<evidence type="ECO:0000313" key="12">
    <source>
        <dbReference type="Proteomes" id="UP000007798"/>
    </source>
</evidence>
<keyword evidence="12" id="KW-1185">Reference proteome</keyword>
<feature type="region of interest" description="Disordered" evidence="8">
    <location>
        <begin position="800"/>
        <end position="917"/>
    </location>
</feature>
<feature type="compositionally biased region" description="Polar residues" evidence="8">
    <location>
        <begin position="887"/>
        <end position="897"/>
    </location>
</feature>
<dbReference type="InterPro" id="IPR027417">
    <property type="entry name" value="P-loop_NTPase"/>
</dbReference>
<dbReference type="SUPFAM" id="SSF52540">
    <property type="entry name" value="P-loop containing nucleoside triphosphate hydrolases"/>
    <property type="match status" value="1"/>
</dbReference>
<dbReference type="SMART" id="SM01178">
    <property type="entry name" value="DUF4217"/>
    <property type="match status" value="1"/>
</dbReference>
<dbReference type="PROSITE" id="PS51194">
    <property type="entry name" value="HELICASE_CTER"/>
    <property type="match status" value="1"/>
</dbReference>
<feature type="domain" description="Helicase ATP-binding" evidence="9">
    <location>
        <begin position="293"/>
        <end position="480"/>
    </location>
</feature>
<accession>B4MSD6</accession>
<comment type="domain">
    <text evidence="7">The Q motif is unique to and characteristic of the DEAD box family of RNA helicases and controls ATP binding and hydrolysis.</text>
</comment>
<dbReference type="AlphaFoldDB" id="B4MSD6"/>
<dbReference type="PANTHER" id="PTHR24031">
    <property type="entry name" value="RNA HELICASE"/>
    <property type="match status" value="1"/>
</dbReference>
<keyword evidence="3 7" id="KW-0347">Helicase</keyword>
<dbReference type="SMART" id="SM00487">
    <property type="entry name" value="DEXDc"/>
    <property type="match status" value="1"/>
</dbReference>
<reference evidence="11 12" key="1">
    <citation type="journal article" date="2007" name="Nature">
        <title>Evolution of genes and genomes on the Drosophila phylogeny.</title>
        <authorList>
            <consortium name="Drosophila 12 Genomes Consortium"/>
            <person name="Clark A.G."/>
            <person name="Eisen M.B."/>
            <person name="Smith D.R."/>
            <person name="Bergman C.M."/>
            <person name="Oliver B."/>
            <person name="Markow T.A."/>
            <person name="Kaufman T.C."/>
            <person name="Kellis M."/>
            <person name="Gelbart W."/>
            <person name="Iyer V.N."/>
            <person name="Pollard D.A."/>
            <person name="Sackton T.B."/>
            <person name="Larracuente A.M."/>
            <person name="Singh N.D."/>
            <person name="Abad J.P."/>
            <person name="Abt D.N."/>
            <person name="Adryan B."/>
            <person name="Aguade M."/>
            <person name="Akashi H."/>
            <person name="Anderson W.W."/>
            <person name="Aquadro C.F."/>
            <person name="Ardell D.H."/>
            <person name="Arguello R."/>
            <person name="Artieri C.G."/>
            <person name="Barbash D.A."/>
            <person name="Barker D."/>
            <person name="Barsanti P."/>
            <person name="Batterham P."/>
            <person name="Batzoglou S."/>
            <person name="Begun D."/>
            <person name="Bhutkar A."/>
            <person name="Blanco E."/>
            <person name="Bosak S.A."/>
            <person name="Bradley R.K."/>
            <person name="Brand A.D."/>
            <person name="Brent M.R."/>
            <person name="Brooks A.N."/>
            <person name="Brown R.H."/>
            <person name="Butlin R.K."/>
            <person name="Caggese C."/>
            <person name="Calvi B.R."/>
            <person name="Bernardo de Carvalho A."/>
            <person name="Caspi A."/>
            <person name="Castrezana S."/>
            <person name="Celniker S.E."/>
            <person name="Chang J.L."/>
            <person name="Chapple C."/>
            <person name="Chatterji S."/>
            <person name="Chinwalla A."/>
            <person name="Civetta A."/>
            <person name="Clifton S.W."/>
            <person name="Comeron J.M."/>
            <person name="Costello J.C."/>
            <person name="Coyne J.A."/>
            <person name="Daub J."/>
            <person name="David R.G."/>
            <person name="Delcher A.L."/>
            <person name="Delehaunty K."/>
            <person name="Do C.B."/>
            <person name="Ebling H."/>
            <person name="Edwards K."/>
            <person name="Eickbush T."/>
            <person name="Evans J.D."/>
            <person name="Filipski A."/>
            <person name="Findeiss S."/>
            <person name="Freyhult E."/>
            <person name="Fulton L."/>
            <person name="Fulton R."/>
            <person name="Garcia A.C."/>
            <person name="Gardiner A."/>
            <person name="Garfield D.A."/>
            <person name="Garvin B.E."/>
            <person name="Gibson G."/>
            <person name="Gilbert D."/>
            <person name="Gnerre S."/>
            <person name="Godfrey J."/>
            <person name="Good R."/>
            <person name="Gotea V."/>
            <person name="Gravely B."/>
            <person name="Greenberg A.J."/>
            <person name="Griffiths-Jones S."/>
            <person name="Gross S."/>
            <person name="Guigo R."/>
            <person name="Gustafson E.A."/>
            <person name="Haerty W."/>
            <person name="Hahn M.W."/>
            <person name="Halligan D.L."/>
            <person name="Halpern A.L."/>
            <person name="Halter G.M."/>
            <person name="Han M.V."/>
            <person name="Heger A."/>
            <person name="Hillier L."/>
            <person name="Hinrichs A.S."/>
            <person name="Holmes I."/>
            <person name="Hoskins R.A."/>
            <person name="Hubisz M.J."/>
            <person name="Hultmark D."/>
            <person name="Huntley M.A."/>
            <person name="Jaffe D.B."/>
            <person name="Jagadeeshan S."/>
            <person name="Jeck W.R."/>
            <person name="Johnson J."/>
            <person name="Jones C.D."/>
            <person name="Jordan W.C."/>
            <person name="Karpen G.H."/>
            <person name="Kataoka E."/>
            <person name="Keightley P.D."/>
            <person name="Kheradpour P."/>
            <person name="Kirkness E.F."/>
            <person name="Koerich L.B."/>
            <person name="Kristiansen K."/>
            <person name="Kudrna D."/>
            <person name="Kulathinal R.J."/>
            <person name="Kumar S."/>
            <person name="Kwok R."/>
            <person name="Lander E."/>
            <person name="Langley C.H."/>
            <person name="Lapoint R."/>
            <person name="Lazzaro B.P."/>
            <person name="Lee S.J."/>
            <person name="Levesque L."/>
            <person name="Li R."/>
            <person name="Lin C.F."/>
            <person name="Lin M.F."/>
            <person name="Lindblad-Toh K."/>
            <person name="Llopart A."/>
            <person name="Long M."/>
            <person name="Low L."/>
            <person name="Lozovsky E."/>
            <person name="Lu J."/>
            <person name="Luo M."/>
            <person name="Machado C.A."/>
            <person name="Makalowski W."/>
            <person name="Marzo M."/>
            <person name="Matsuda M."/>
            <person name="Matzkin L."/>
            <person name="McAllister B."/>
            <person name="McBride C.S."/>
            <person name="McKernan B."/>
            <person name="McKernan K."/>
            <person name="Mendez-Lago M."/>
            <person name="Minx P."/>
            <person name="Mollenhauer M.U."/>
            <person name="Montooth K."/>
            <person name="Mount S.M."/>
            <person name="Mu X."/>
            <person name="Myers E."/>
            <person name="Negre B."/>
            <person name="Newfeld S."/>
            <person name="Nielsen R."/>
            <person name="Noor M.A."/>
            <person name="O'Grady P."/>
            <person name="Pachter L."/>
            <person name="Papaceit M."/>
            <person name="Parisi M.J."/>
            <person name="Parisi M."/>
            <person name="Parts L."/>
            <person name="Pedersen J.S."/>
            <person name="Pesole G."/>
            <person name="Phillippy A.M."/>
            <person name="Ponting C.P."/>
            <person name="Pop M."/>
            <person name="Porcelli D."/>
            <person name="Powell J.R."/>
            <person name="Prohaska S."/>
            <person name="Pruitt K."/>
            <person name="Puig M."/>
            <person name="Quesneville H."/>
            <person name="Ram K.R."/>
            <person name="Rand D."/>
            <person name="Rasmussen M.D."/>
            <person name="Reed L.K."/>
            <person name="Reenan R."/>
            <person name="Reily A."/>
            <person name="Remington K.A."/>
            <person name="Rieger T.T."/>
            <person name="Ritchie M.G."/>
            <person name="Robin C."/>
            <person name="Rogers Y.H."/>
            <person name="Rohde C."/>
            <person name="Rozas J."/>
            <person name="Rubenfield M.J."/>
            <person name="Ruiz A."/>
            <person name="Russo S."/>
            <person name="Salzberg S.L."/>
            <person name="Sanchez-Gracia A."/>
            <person name="Saranga D.J."/>
            <person name="Sato H."/>
            <person name="Schaeffer S.W."/>
            <person name="Schatz M.C."/>
            <person name="Schlenke T."/>
            <person name="Schwartz R."/>
            <person name="Segarra C."/>
            <person name="Singh R.S."/>
            <person name="Sirot L."/>
            <person name="Sirota M."/>
            <person name="Sisneros N.B."/>
            <person name="Smith C.D."/>
            <person name="Smith T.F."/>
            <person name="Spieth J."/>
            <person name="Stage D.E."/>
            <person name="Stark A."/>
            <person name="Stephan W."/>
            <person name="Strausberg R.L."/>
            <person name="Strempel S."/>
            <person name="Sturgill D."/>
            <person name="Sutton G."/>
            <person name="Sutton G.G."/>
            <person name="Tao W."/>
            <person name="Teichmann S."/>
            <person name="Tobari Y.N."/>
            <person name="Tomimura Y."/>
            <person name="Tsolas J.M."/>
            <person name="Valente V.L."/>
            <person name="Venter E."/>
            <person name="Venter J.C."/>
            <person name="Vicario S."/>
            <person name="Vieira F.G."/>
            <person name="Vilella A.J."/>
            <person name="Villasante A."/>
            <person name="Walenz B."/>
            <person name="Wang J."/>
            <person name="Wasserman M."/>
            <person name="Watts T."/>
            <person name="Wilson D."/>
            <person name="Wilson R.K."/>
            <person name="Wing R.A."/>
            <person name="Wolfner M.F."/>
            <person name="Wong A."/>
            <person name="Wong G.K."/>
            <person name="Wu C.I."/>
            <person name="Wu G."/>
            <person name="Yamamoto D."/>
            <person name="Yang H.P."/>
            <person name="Yang S.P."/>
            <person name="Yorke J.A."/>
            <person name="Yoshida K."/>
            <person name="Zdobnov E."/>
            <person name="Zhang P."/>
            <person name="Zhang Y."/>
            <person name="Zimin A.V."/>
            <person name="Baldwin J."/>
            <person name="Abdouelleil A."/>
            <person name="Abdulkadir J."/>
            <person name="Abebe A."/>
            <person name="Abera B."/>
            <person name="Abreu J."/>
            <person name="Acer S.C."/>
            <person name="Aftuck L."/>
            <person name="Alexander A."/>
            <person name="An P."/>
            <person name="Anderson E."/>
            <person name="Anderson S."/>
            <person name="Arachi H."/>
            <person name="Azer M."/>
            <person name="Bachantsang P."/>
            <person name="Barry A."/>
            <person name="Bayul T."/>
            <person name="Berlin A."/>
            <person name="Bessette D."/>
            <person name="Bloom T."/>
            <person name="Blye J."/>
            <person name="Boguslavskiy L."/>
            <person name="Bonnet C."/>
            <person name="Boukhgalter B."/>
            <person name="Bourzgui I."/>
            <person name="Brown A."/>
            <person name="Cahill P."/>
            <person name="Channer S."/>
            <person name="Cheshatsang Y."/>
            <person name="Chuda L."/>
            <person name="Citroen M."/>
            <person name="Collymore A."/>
            <person name="Cooke P."/>
            <person name="Costello M."/>
            <person name="D'Aco K."/>
            <person name="Daza R."/>
            <person name="De Haan G."/>
            <person name="DeGray S."/>
            <person name="DeMaso C."/>
            <person name="Dhargay N."/>
            <person name="Dooley K."/>
            <person name="Dooley E."/>
            <person name="Doricent M."/>
            <person name="Dorje P."/>
            <person name="Dorjee K."/>
            <person name="Dupes A."/>
            <person name="Elong R."/>
            <person name="Falk J."/>
            <person name="Farina A."/>
            <person name="Faro S."/>
            <person name="Ferguson D."/>
            <person name="Fisher S."/>
            <person name="Foley C.D."/>
            <person name="Franke A."/>
            <person name="Friedrich D."/>
            <person name="Gadbois L."/>
            <person name="Gearin G."/>
            <person name="Gearin C.R."/>
            <person name="Giannoukos G."/>
            <person name="Goode T."/>
            <person name="Graham J."/>
            <person name="Grandbois E."/>
            <person name="Grewal S."/>
            <person name="Gyaltsen K."/>
            <person name="Hafez N."/>
            <person name="Hagos B."/>
            <person name="Hall J."/>
            <person name="Henson C."/>
            <person name="Hollinger A."/>
            <person name="Honan T."/>
            <person name="Huard M.D."/>
            <person name="Hughes L."/>
            <person name="Hurhula B."/>
            <person name="Husby M.E."/>
            <person name="Kamat A."/>
            <person name="Kanga B."/>
            <person name="Kashin S."/>
            <person name="Khazanovich D."/>
            <person name="Kisner P."/>
            <person name="Lance K."/>
            <person name="Lara M."/>
            <person name="Lee W."/>
            <person name="Lennon N."/>
            <person name="Letendre F."/>
            <person name="LeVine R."/>
            <person name="Lipovsky A."/>
            <person name="Liu X."/>
            <person name="Liu J."/>
            <person name="Liu S."/>
            <person name="Lokyitsang T."/>
            <person name="Lokyitsang Y."/>
            <person name="Lubonja R."/>
            <person name="Lui A."/>
            <person name="MacDonald P."/>
            <person name="Magnisalis V."/>
            <person name="Maru K."/>
            <person name="Matthews C."/>
            <person name="McCusker W."/>
            <person name="McDonough S."/>
            <person name="Mehta T."/>
            <person name="Meldrim J."/>
            <person name="Meneus L."/>
            <person name="Mihai O."/>
            <person name="Mihalev A."/>
            <person name="Mihova T."/>
            <person name="Mittelman R."/>
            <person name="Mlenga V."/>
            <person name="Montmayeur A."/>
            <person name="Mulrain L."/>
            <person name="Navidi A."/>
            <person name="Naylor J."/>
            <person name="Negash T."/>
            <person name="Nguyen T."/>
            <person name="Nguyen N."/>
            <person name="Nicol R."/>
            <person name="Norbu C."/>
            <person name="Norbu N."/>
            <person name="Novod N."/>
            <person name="O'Neill B."/>
            <person name="Osman S."/>
            <person name="Markiewicz E."/>
            <person name="Oyono O.L."/>
            <person name="Patti C."/>
            <person name="Phunkhang P."/>
            <person name="Pierre F."/>
            <person name="Priest M."/>
            <person name="Raghuraman S."/>
            <person name="Rege F."/>
            <person name="Reyes R."/>
            <person name="Rise C."/>
            <person name="Rogov P."/>
            <person name="Ross K."/>
            <person name="Ryan E."/>
            <person name="Settipalli S."/>
            <person name="Shea T."/>
            <person name="Sherpa N."/>
            <person name="Shi L."/>
            <person name="Shih D."/>
            <person name="Sparrow T."/>
            <person name="Spaulding J."/>
            <person name="Stalker J."/>
            <person name="Stange-Thomann N."/>
            <person name="Stavropoulos S."/>
            <person name="Stone C."/>
            <person name="Strader C."/>
            <person name="Tesfaye S."/>
            <person name="Thomson T."/>
            <person name="Thoulutsang Y."/>
            <person name="Thoulutsang D."/>
            <person name="Topham K."/>
            <person name="Topping I."/>
            <person name="Tsamla T."/>
            <person name="Vassiliev H."/>
            <person name="Vo A."/>
            <person name="Wangchuk T."/>
            <person name="Wangdi T."/>
            <person name="Weiand M."/>
            <person name="Wilkinson J."/>
            <person name="Wilson A."/>
            <person name="Yadav S."/>
            <person name="Young G."/>
            <person name="Yu Q."/>
            <person name="Zembek L."/>
            <person name="Zhong D."/>
            <person name="Zimmer A."/>
            <person name="Zwirko Z."/>
            <person name="Jaffe D.B."/>
            <person name="Alvarez P."/>
            <person name="Brockman W."/>
            <person name="Butler J."/>
            <person name="Chin C."/>
            <person name="Gnerre S."/>
            <person name="Grabherr M."/>
            <person name="Kleber M."/>
            <person name="Mauceli E."/>
            <person name="MacCallum I."/>
        </authorList>
    </citation>
    <scope>NUCLEOTIDE SEQUENCE [LARGE SCALE GENOMIC DNA]</scope>
    <source>
        <strain evidence="12">Tucson 14030-0811.24</strain>
    </source>
</reference>
<evidence type="ECO:0000256" key="6">
    <source>
        <dbReference type="ARBA" id="ARBA00037933"/>
    </source>
</evidence>
<dbReference type="HOGENOM" id="CLU_003041_26_2_1"/>
<dbReference type="SMART" id="SM00490">
    <property type="entry name" value="HELICc"/>
    <property type="match status" value="1"/>
</dbReference>
<dbReference type="PROSITE" id="PS51192">
    <property type="entry name" value="HELICASE_ATP_BIND_1"/>
    <property type="match status" value="1"/>
</dbReference>
<evidence type="ECO:0000256" key="2">
    <source>
        <dbReference type="ARBA" id="ARBA00022801"/>
    </source>
</evidence>
<organism evidence="11 12">
    <name type="scientific">Drosophila willistoni</name>
    <name type="common">Fruit fly</name>
    <dbReference type="NCBI Taxonomy" id="7260"/>
    <lineage>
        <taxon>Eukaryota</taxon>
        <taxon>Metazoa</taxon>
        <taxon>Ecdysozoa</taxon>
        <taxon>Arthropoda</taxon>
        <taxon>Hexapoda</taxon>
        <taxon>Insecta</taxon>
        <taxon>Pterygota</taxon>
        <taxon>Neoptera</taxon>
        <taxon>Endopterygota</taxon>
        <taxon>Diptera</taxon>
        <taxon>Brachycera</taxon>
        <taxon>Muscomorpha</taxon>
        <taxon>Ephydroidea</taxon>
        <taxon>Drosophilidae</taxon>
        <taxon>Drosophila</taxon>
        <taxon>Sophophora</taxon>
    </lineage>
</organism>
<keyword evidence="4 7" id="KW-0067">ATP-binding</keyword>
<feature type="compositionally biased region" description="Polar residues" evidence="8">
    <location>
        <begin position="837"/>
        <end position="854"/>
    </location>
</feature>
<dbReference type="FunCoup" id="B4MSD6">
    <property type="interactions" value="2104"/>
</dbReference>
<evidence type="ECO:0000259" key="9">
    <source>
        <dbReference type="PROSITE" id="PS51192"/>
    </source>
</evidence>
<dbReference type="InParanoid" id="B4MSD6"/>
<dbReference type="InterPro" id="IPR001650">
    <property type="entry name" value="Helicase_C-like"/>
</dbReference>
<feature type="region of interest" description="Disordered" evidence="8">
    <location>
        <begin position="1"/>
        <end position="36"/>
    </location>
</feature>
<dbReference type="EMBL" id="CH963851">
    <property type="protein sequence ID" value="EDW75025.1"/>
    <property type="molecule type" value="Genomic_DNA"/>
</dbReference>
<feature type="domain" description="Helicase C-terminal" evidence="10">
    <location>
        <begin position="547"/>
        <end position="721"/>
    </location>
</feature>
<protein>
    <recommendedName>
        <fullName evidence="7">ATP-dependent RNA helicase</fullName>
        <ecNumber evidence="7">3.6.4.13</ecNumber>
    </recommendedName>
</protein>
<evidence type="ECO:0000256" key="3">
    <source>
        <dbReference type="ARBA" id="ARBA00022806"/>
    </source>
</evidence>
<dbReference type="PhylomeDB" id="B4MSD6"/>
<keyword evidence="5 7" id="KW-0694">RNA-binding</keyword>
<dbReference type="KEGG" id="dwi:6641304"/>
<dbReference type="GO" id="GO:0005634">
    <property type="term" value="C:nucleus"/>
    <property type="evidence" value="ECO:0007669"/>
    <property type="project" value="UniProtKB-ARBA"/>
</dbReference>
<dbReference type="EC" id="3.6.4.13" evidence="7"/>
<dbReference type="SMR" id="B4MSD6"/>
<evidence type="ECO:0000256" key="7">
    <source>
        <dbReference type="RuleBase" id="RU365068"/>
    </source>
</evidence>
<keyword evidence="2 7" id="KW-0378">Hydrolase</keyword>
<dbReference type="STRING" id="7260.B4MSD6"/>
<feature type="compositionally biased region" description="Basic and acidic residues" evidence="8">
    <location>
        <begin position="172"/>
        <end position="219"/>
    </location>
</feature>
<dbReference type="InterPro" id="IPR025313">
    <property type="entry name" value="SPB4-like_CTE"/>
</dbReference>
<evidence type="ECO:0000313" key="11">
    <source>
        <dbReference type="EMBL" id="EDW75025.1"/>
    </source>
</evidence>
<comment type="function">
    <text evidence="7">RNA helicase.</text>
</comment>
<dbReference type="Pfam" id="PF00271">
    <property type="entry name" value="Helicase_C"/>
    <property type="match status" value="1"/>
</dbReference>
<evidence type="ECO:0000256" key="8">
    <source>
        <dbReference type="SAM" id="MobiDB-lite"/>
    </source>
</evidence>
<dbReference type="Pfam" id="PF00270">
    <property type="entry name" value="DEAD"/>
    <property type="match status" value="1"/>
</dbReference>
<comment type="catalytic activity">
    <reaction evidence="7">
        <text>ATP + H2O = ADP + phosphate + H(+)</text>
        <dbReference type="Rhea" id="RHEA:13065"/>
        <dbReference type="ChEBI" id="CHEBI:15377"/>
        <dbReference type="ChEBI" id="CHEBI:15378"/>
        <dbReference type="ChEBI" id="CHEBI:30616"/>
        <dbReference type="ChEBI" id="CHEBI:43474"/>
        <dbReference type="ChEBI" id="CHEBI:456216"/>
        <dbReference type="EC" id="3.6.4.13"/>
    </reaction>
</comment>
<dbReference type="OMA" id="QMPRAGD"/>
<dbReference type="InterPro" id="IPR011545">
    <property type="entry name" value="DEAD/DEAH_box_helicase_dom"/>
</dbReference>
<dbReference type="Proteomes" id="UP000007798">
    <property type="component" value="Unassembled WGS sequence"/>
</dbReference>
<sequence length="917" mass="102736">MMDNLMLNVNVRPGNDKKPPNKTPIQKRVVRPSGGANENFDFQFNAADKPKAKAIVVRRRRLPTTSTPSATLKPSTGDDLMFNVSTTPKVPEIKKISKPAETHGEDLIINVTTSQPQISSLVGQKPKAKLSRAERLGQKKRGQQPLVKLTDEQLKRIQRRPQNPNKLPRPGDLFKAEMDEQRRQKKLNEEVIEKHAENKIAEEVEQQEKTESNKEETQKPKPTNRFRTPKIGLFDQSDVEALQQLGQRAVKPVKETIFSTSKVKSLPLHPHAVKNLEDLLSIRDLTTVQEKAIPHILAGKDVLVRSQTGSGKTLAYALPLVEKLQAQVPKIKRTDGVMALVIVPTRELVMQTYELLQKLVKPYTWIVPGSLLGGESRKSEKARLRKGINILVGTPGRLVDHLLHTASFKLTSLQFLVLDEADRLLELGYERDVQQLVEAIDKQRAENEIVTKMQRLLLSATLTTQVQQLAGLTLKEPLYIDNSDEAASLALNGKSGYQKESIEAQLGDDGLGEYQEDVTGVLSIPENLHLSYIVVPPKLRLVAISALLAKELAASPKQFKAIIFMSTTEMVNFHHDMLNEALTQRVLDEDDEKSDDDDDDNDEGRPLLQGLRFFKLHGSMTQTERQGVFHGFRECPSCVLLATDVVGRGIDVPDIKLVIQYTPPQTTADFVHRVGRTARAGRKGRAVLFLAPSEAQFVRHLEKKRIRIQQGDMYAYLQALLPRDDEARTVQEAASNLQHKFQTLLEDDRELHDKSCKAFVSWMKFYSTFPKELKPIFNVRIAHMGHFAKSFALKEAPTKFASKHAAPKPAPPTNRLTYTERDPERMQQQKRNKRRLFTTTVNGEVRQMQQQSNENRGDGATRAGAGKIPGPGPREGGGGVGIGRSSFMKSLSKSRALNISEFDSGLPTAGQPKRRKQ</sequence>
<dbReference type="eggNOG" id="KOG0348">
    <property type="taxonomic scope" value="Eukaryota"/>
</dbReference>
<dbReference type="GO" id="GO:0003723">
    <property type="term" value="F:RNA binding"/>
    <property type="evidence" value="ECO:0007669"/>
    <property type="project" value="UniProtKB-UniRule"/>
</dbReference>
<dbReference type="InterPro" id="IPR014001">
    <property type="entry name" value="Helicase_ATP-bd"/>
</dbReference>
<evidence type="ECO:0000256" key="4">
    <source>
        <dbReference type="ARBA" id="ARBA00022840"/>
    </source>
</evidence>
<gene>
    <name evidence="11" type="primary">Dwil\GK19923</name>
    <name evidence="11" type="ORF">Dwil_GK19923</name>
</gene>
<keyword evidence="1 7" id="KW-0547">Nucleotide-binding</keyword>